<evidence type="ECO:0000313" key="8">
    <source>
        <dbReference type="EMBL" id="CEM47589.1"/>
    </source>
</evidence>
<dbReference type="PANTHER" id="PTHR24050">
    <property type="entry name" value="PA14 DOMAIN-CONTAINING PROTEIN"/>
    <property type="match status" value="1"/>
</dbReference>
<dbReference type="InterPro" id="IPR000742">
    <property type="entry name" value="EGF"/>
</dbReference>
<dbReference type="EMBL" id="CDMZ01003787">
    <property type="protein sequence ID" value="CEM47589.1"/>
    <property type="molecule type" value="Genomic_DNA"/>
</dbReference>
<reference evidence="8" key="1">
    <citation type="submission" date="2014-11" db="EMBL/GenBank/DDBJ databases">
        <authorList>
            <person name="Otto D Thomas"/>
            <person name="Naeem Raeece"/>
        </authorList>
    </citation>
    <scope>NUCLEOTIDE SEQUENCE</scope>
</reference>
<dbReference type="InterPro" id="IPR018097">
    <property type="entry name" value="EGF_Ca-bd_CS"/>
</dbReference>
<dbReference type="SMART" id="SM00179">
    <property type="entry name" value="EGF_CA"/>
    <property type="match status" value="3"/>
</dbReference>
<dbReference type="PANTHER" id="PTHR24050:SF28">
    <property type="entry name" value="UROMODULIN-LIKE"/>
    <property type="match status" value="1"/>
</dbReference>
<dbReference type="CDD" id="cd00054">
    <property type="entry name" value="EGF_CA"/>
    <property type="match status" value="2"/>
</dbReference>
<feature type="domain" description="EGF-like" evidence="7">
    <location>
        <begin position="146"/>
        <end position="189"/>
    </location>
</feature>
<dbReference type="Pfam" id="PF12947">
    <property type="entry name" value="EGF_3"/>
    <property type="match status" value="3"/>
</dbReference>
<dbReference type="Gene3D" id="2.10.25.10">
    <property type="entry name" value="Laminin"/>
    <property type="match status" value="3"/>
</dbReference>
<evidence type="ECO:0000256" key="3">
    <source>
        <dbReference type="ARBA" id="ARBA00022737"/>
    </source>
</evidence>
<feature type="signal peptide" evidence="6">
    <location>
        <begin position="1"/>
        <end position="18"/>
    </location>
</feature>
<dbReference type="SUPFAM" id="SSF57184">
    <property type="entry name" value="Growth factor receptor domain"/>
    <property type="match status" value="1"/>
</dbReference>
<keyword evidence="2 6" id="KW-0732">Signal</keyword>
<evidence type="ECO:0000256" key="2">
    <source>
        <dbReference type="ARBA" id="ARBA00022729"/>
    </source>
</evidence>
<evidence type="ECO:0000256" key="4">
    <source>
        <dbReference type="ARBA" id="ARBA00023157"/>
    </source>
</evidence>
<dbReference type="AlphaFoldDB" id="A0A0G4HT82"/>
<evidence type="ECO:0000256" key="1">
    <source>
        <dbReference type="ARBA" id="ARBA00022536"/>
    </source>
</evidence>
<name>A0A0G4HT82_9ALVE</name>
<keyword evidence="3" id="KW-0677">Repeat</keyword>
<comment type="caution">
    <text evidence="5">Lacks conserved residue(s) required for the propagation of feature annotation.</text>
</comment>
<dbReference type="GO" id="GO:0005509">
    <property type="term" value="F:calcium ion binding"/>
    <property type="evidence" value="ECO:0007669"/>
    <property type="project" value="InterPro"/>
</dbReference>
<evidence type="ECO:0000256" key="5">
    <source>
        <dbReference type="PROSITE-ProRule" id="PRU00076"/>
    </source>
</evidence>
<evidence type="ECO:0000256" key="6">
    <source>
        <dbReference type="SAM" id="SignalP"/>
    </source>
</evidence>
<protein>
    <recommendedName>
        <fullName evidence="7">EGF-like domain-containing protein</fullName>
    </recommendedName>
</protein>
<gene>
    <name evidence="8" type="ORF">Cvel_8414</name>
</gene>
<feature type="domain" description="EGF-like" evidence="7">
    <location>
        <begin position="287"/>
        <end position="327"/>
    </location>
</feature>
<keyword evidence="4" id="KW-1015">Disulfide bond</keyword>
<organism evidence="8">
    <name type="scientific">Chromera velia CCMP2878</name>
    <dbReference type="NCBI Taxonomy" id="1169474"/>
    <lineage>
        <taxon>Eukaryota</taxon>
        <taxon>Sar</taxon>
        <taxon>Alveolata</taxon>
        <taxon>Colpodellida</taxon>
        <taxon>Chromeraceae</taxon>
        <taxon>Chromera</taxon>
    </lineage>
</organism>
<dbReference type="InterPro" id="IPR001881">
    <property type="entry name" value="EGF-like_Ca-bd_dom"/>
</dbReference>
<dbReference type="InterPro" id="IPR009030">
    <property type="entry name" value="Growth_fac_rcpt_cys_sf"/>
</dbReference>
<dbReference type="SMART" id="SM00181">
    <property type="entry name" value="EGF"/>
    <property type="match status" value="3"/>
</dbReference>
<proteinExistence type="predicted"/>
<feature type="chain" id="PRO_5005192181" description="EGF-like domain-containing protein" evidence="6">
    <location>
        <begin position="19"/>
        <end position="428"/>
    </location>
</feature>
<keyword evidence="1 5" id="KW-0245">EGF-like domain</keyword>
<sequence>MDPFASLWVSLTLPLVFNCLTGNHNCDVNGECTGSVGSFTCACNAGFDGDSVVYATQVPPSDIGRGDFGDFTWTKDDDVITGGPWTELHAYDGVTDWALGDVKTWLIDVQAGLFCFFRFNFRRIQNNDPDYCGATQAYLLAKTITDRNECLEGLDNCDPQATCTNTDGSFTCACPSSTFDGLEDGTICGSRVPPADIGRGDNERFTWTKDSALTWGGYDTIYKDYTGSVYPERYRTYTDTEWHNPAHGEHAPSSLFDGSTAGWPWLTEPQVAGQDATVESNVNMILEIDECTSQLHNCDPQATCANTNGSFACSCNARLDGDGVACGLRVPPADIGRGDPASVFTWTKDIDTLLEGNPSFYKNYGGEVYPGEYRAFGPNSWWENSGLMSTVSALEYPPSSAFDGADGIFHSPSTTVIAGTATATESDF</sequence>
<dbReference type="PROSITE" id="PS50026">
    <property type="entry name" value="EGF_3"/>
    <property type="match status" value="3"/>
</dbReference>
<dbReference type="InterPro" id="IPR052235">
    <property type="entry name" value="Nephronectin_domain"/>
</dbReference>
<dbReference type="PROSITE" id="PS01187">
    <property type="entry name" value="EGF_CA"/>
    <property type="match status" value="2"/>
</dbReference>
<feature type="domain" description="EGF-like" evidence="7">
    <location>
        <begin position="15"/>
        <end position="53"/>
    </location>
</feature>
<dbReference type="CDD" id="cd00053">
    <property type="entry name" value="EGF"/>
    <property type="match status" value="1"/>
</dbReference>
<dbReference type="VEuPathDB" id="CryptoDB:Cvel_8414"/>
<dbReference type="FunFam" id="2.10.25.10:FF:000038">
    <property type="entry name" value="Fibrillin 2"/>
    <property type="match status" value="2"/>
</dbReference>
<dbReference type="InterPro" id="IPR024731">
    <property type="entry name" value="NELL2-like_EGF"/>
</dbReference>
<evidence type="ECO:0000259" key="7">
    <source>
        <dbReference type="PROSITE" id="PS50026"/>
    </source>
</evidence>
<dbReference type="PhylomeDB" id="A0A0G4HT82"/>
<dbReference type="PROSITE" id="PS00010">
    <property type="entry name" value="ASX_HYDROXYL"/>
    <property type="match status" value="2"/>
</dbReference>
<dbReference type="InterPro" id="IPR000152">
    <property type="entry name" value="EGF-type_Asp/Asn_hydroxyl_site"/>
</dbReference>
<accession>A0A0G4HT82</accession>